<evidence type="ECO:0000256" key="5">
    <source>
        <dbReference type="ARBA" id="ARBA00023136"/>
    </source>
</evidence>
<organism evidence="7 8">
    <name type="scientific">Candidatus Daviesbacteria bacterium RIFCSPLOWO2_02_FULL_38_15</name>
    <dbReference type="NCBI Taxonomy" id="1797794"/>
    <lineage>
        <taxon>Bacteria</taxon>
        <taxon>Candidatus Daviesiibacteriota</taxon>
    </lineage>
</organism>
<feature type="transmembrane region" description="Helical" evidence="6">
    <location>
        <begin position="94"/>
        <end position="115"/>
    </location>
</feature>
<accession>A0A1F5N3L8</accession>
<evidence type="ECO:0008006" key="9">
    <source>
        <dbReference type="Google" id="ProtNLM"/>
    </source>
</evidence>
<gene>
    <name evidence="7" type="ORF">A3H40_02575</name>
</gene>
<name>A0A1F5N3L8_9BACT</name>
<feature type="transmembrane region" description="Helical" evidence="6">
    <location>
        <begin position="154"/>
        <end position="174"/>
    </location>
</feature>
<protein>
    <recommendedName>
        <fullName evidence="9">Polysaccharide biosynthesis protein C-terminal domain-containing protein</fullName>
    </recommendedName>
</protein>
<dbReference type="GO" id="GO:0005886">
    <property type="term" value="C:plasma membrane"/>
    <property type="evidence" value="ECO:0007669"/>
    <property type="project" value="UniProtKB-SubCell"/>
</dbReference>
<feature type="transmembrane region" description="Helical" evidence="6">
    <location>
        <begin position="186"/>
        <end position="204"/>
    </location>
</feature>
<keyword evidence="5 6" id="KW-0472">Membrane</keyword>
<dbReference type="InterPro" id="IPR002797">
    <property type="entry name" value="Polysacc_synth"/>
</dbReference>
<feature type="transmembrane region" description="Helical" evidence="6">
    <location>
        <begin position="127"/>
        <end position="147"/>
    </location>
</feature>
<dbReference type="PANTHER" id="PTHR30250:SF11">
    <property type="entry name" value="O-ANTIGEN TRANSPORTER-RELATED"/>
    <property type="match status" value="1"/>
</dbReference>
<evidence type="ECO:0000256" key="1">
    <source>
        <dbReference type="ARBA" id="ARBA00004651"/>
    </source>
</evidence>
<evidence type="ECO:0000256" key="2">
    <source>
        <dbReference type="ARBA" id="ARBA00022475"/>
    </source>
</evidence>
<feature type="transmembrane region" description="Helical" evidence="6">
    <location>
        <begin position="337"/>
        <end position="359"/>
    </location>
</feature>
<dbReference type="Pfam" id="PF01943">
    <property type="entry name" value="Polysacc_synt"/>
    <property type="match status" value="1"/>
</dbReference>
<keyword evidence="2" id="KW-1003">Cell membrane</keyword>
<keyword evidence="4 6" id="KW-1133">Transmembrane helix</keyword>
<proteinExistence type="predicted"/>
<evidence type="ECO:0000313" key="7">
    <source>
        <dbReference type="EMBL" id="OGE72241.1"/>
    </source>
</evidence>
<feature type="transmembrane region" description="Helical" evidence="6">
    <location>
        <begin position="21"/>
        <end position="40"/>
    </location>
</feature>
<dbReference type="STRING" id="1797794.A3H40_02575"/>
<feature type="transmembrane region" description="Helical" evidence="6">
    <location>
        <begin position="393"/>
        <end position="415"/>
    </location>
</feature>
<dbReference type="EMBL" id="MFDV01000010">
    <property type="protein sequence ID" value="OGE72241.1"/>
    <property type="molecule type" value="Genomic_DNA"/>
</dbReference>
<sequence>MFGSIFSTTTFKQSQITIVGTLINGALGALFYIVLARFLGPADFGLLTISLTTLVLVADIADIGTNTGLIRFVSSHISKDREKAYRFLKLSLEIKLVAWVAAFLTVYLLAPFLAVQVFQKESLLLPLRLVSFGIGGALLFTFATSALQAFQKYFLWSLINIFTNALRLVVILILGYLSSLNIESSLLTYIALPFFGFFVALLLIPTRQFMQTKGEFSLSKSLFKYNISVAIFTMIAAFSARLDTYLNAALLSSREVGIYGAANQLVQIMPQLVSALGLVSSPKFASFTNNNQMLAFFKKFQILVLGLCVLGILTIPASVFLLPVLLGSVYSEAVNPFIFLFLANLIFLFSIPVHHSIIFYFGRPDVFIWVSVGHLLIIGTFGYLLILSFGITGAALAVLAGTVFNFLYPLGWLILKLKRK</sequence>
<feature type="transmembrane region" description="Helical" evidence="6">
    <location>
        <begin position="366"/>
        <end position="387"/>
    </location>
</feature>
<evidence type="ECO:0000256" key="4">
    <source>
        <dbReference type="ARBA" id="ARBA00022989"/>
    </source>
</evidence>
<evidence type="ECO:0000256" key="6">
    <source>
        <dbReference type="SAM" id="Phobius"/>
    </source>
</evidence>
<dbReference type="PANTHER" id="PTHR30250">
    <property type="entry name" value="PST FAMILY PREDICTED COLANIC ACID TRANSPORTER"/>
    <property type="match status" value="1"/>
</dbReference>
<evidence type="ECO:0000256" key="3">
    <source>
        <dbReference type="ARBA" id="ARBA00022692"/>
    </source>
</evidence>
<feature type="transmembrane region" description="Helical" evidence="6">
    <location>
        <begin position="46"/>
        <end position="73"/>
    </location>
</feature>
<comment type="subcellular location">
    <subcellularLocation>
        <location evidence="1">Cell membrane</location>
        <topology evidence="1">Multi-pass membrane protein</topology>
    </subcellularLocation>
</comment>
<evidence type="ECO:0000313" key="8">
    <source>
        <dbReference type="Proteomes" id="UP000177057"/>
    </source>
</evidence>
<reference evidence="7 8" key="1">
    <citation type="journal article" date="2016" name="Nat. Commun.">
        <title>Thousands of microbial genomes shed light on interconnected biogeochemical processes in an aquifer system.</title>
        <authorList>
            <person name="Anantharaman K."/>
            <person name="Brown C.T."/>
            <person name="Hug L.A."/>
            <person name="Sharon I."/>
            <person name="Castelle C.J."/>
            <person name="Probst A.J."/>
            <person name="Thomas B.C."/>
            <person name="Singh A."/>
            <person name="Wilkins M.J."/>
            <person name="Karaoz U."/>
            <person name="Brodie E.L."/>
            <person name="Williams K.H."/>
            <person name="Hubbard S.S."/>
            <person name="Banfield J.F."/>
        </authorList>
    </citation>
    <scope>NUCLEOTIDE SEQUENCE [LARGE SCALE GENOMIC DNA]</scope>
</reference>
<feature type="transmembrane region" description="Helical" evidence="6">
    <location>
        <begin position="302"/>
        <end position="325"/>
    </location>
</feature>
<dbReference type="AlphaFoldDB" id="A0A1F5N3L8"/>
<dbReference type="Proteomes" id="UP000177057">
    <property type="component" value="Unassembled WGS sequence"/>
</dbReference>
<feature type="transmembrane region" description="Helical" evidence="6">
    <location>
        <begin position="262"/>
        <end position="281"/>
    </location>
</feature>
<keyword evidence="3 6" id="KW-0812">Transmembrane</keyword>
<feature type="transmembrane region" description="Helical" evidence="6">
    <location>
        <begin position="225"/>
        <end position="242"/>
    </location>
</feature>
<comment type="caution">
    <text evidence="7">The sequence shown here is derived from an EMBL/GenBank/DDBJ whole genome shotgun (WGS) entry which is preliminary data.</text>
</comment>
<dbReference type="InterPro" id="IPR050833">
    <property type="entry name" value="Poly_Biosynth_Transport"/>
</dbReference>